<evidence type="ECO:0000256" key="2">
    <source>
        <dbReference type="SAM" id="MobiDB-lite"/>
    </source>
</evidence>
<dbReference type="AlphaFoldDB" id="A0A8H7VCX8"/>
<reference evidence="3 4" key="1">
    <citation type="submission" date="2020-12" db="EMBL/GenBank/DDBJ databases">
        <title>Metabolic potential, ecology and presence of endohyphal bacteria is reflected in genomic diversity of Mucoromycotina.</title>
        <authorList>
            <person name="Muszewska A."/>
            <person name="Okrasinska A."/>
            <person name="Steczkiewicz K."/>
            <person name="Drgas O."/>
            <person name="Orlowska M."/>
            <person name="Perlinska-Lenart U."/>
            <person name="Aleksandrzak-Piekarczyk T."/>
            <person name="Szatraj K."/>
            <person name="Zielenkiewicz U."/>
            <person name="Pilsyk S."/>
            <person name="Malc E."/>
            <person name="Mieczkowski P."/>
            <person name="Kruszewska J.S."/>
            <person name="Biernat P."/>
            <person name="Pawlowska J."/>
        </authorList>
    </citation>
    <scope>NUCLEOTIDE SEQUENCE [LARGE SCALE GENOMIC DNA]</scope>
    <source>
        <strain evidence="3 4">CBS 142.35</strain>
    </source>
</reference>
<protein>
    <submittedName>
        <fullName evidence="3">Uncharacterized protein</fullName>
    </submittedName>
</protein>
<feature type="region of interest" description="Disordered" evidence="2">
    <location>
        <begin position="324"/>
        <end position="378"/>
    </location>
</feature>
<feature type="compositionally biased region" description="Low complexity" evidence="2">
    <location>
        <begin position="341"/>
        <end position="353"/>
    </location>
</feature>
<feature type="compositionally biased region" description="Polar residues" evidence="2">
    <location>
        <begin position="329"/>
        <end position="340"/>
    </location>
</feature>
<keyword evidence="1" id="KW-0175">Coiled coil</keyword>
<evidence type="ECO:0000256" key="1">
    <source>
        <dbReference type="SAM" id="Coils"/>
    </source>
</evidence>
<name>A0A8H7VCX8_9FUNG</name>
<evidence type="ECO:0000313" key="4">
    <source>
        <dbReference type="Proteomes" id="UP000646827"/>
    </source>
</evidence>
<organism evidence="3 4">
    <name type="scientific">Circinella minor</name>
    <dbReference type="NCBI Taxonomy" id="1195481"/>
    <lineage>
        <taxon>Eukaryota</taxon>
        <taxon>Fungi</taxon>
        <taxon>Fungi incertae sedis</taxon>
        <taxon>Mucoromycota</taxon>
        <taxon>Mucoromycotina</taxon>
        <taxon>Mucoromycetes</taxon>
        <taxon>Mucorales</taxon>
        <taxon>Lichtheimiaceae</taxon>
        <taxon>Circinella</taxon>
    </lineage>
</organism>
<sequence>MNQNHPYRQYSSVFRVDSQPETESEPRSRSEMTPTVMFEGDRLDDTSVLRVDRERGHIEFHDELESSPRNGNIRWNNDVIRIFLDVMANEYMSMRNAPSGQVTQRAWQKIVDDAKSNVTVGNVDNIFGANGYDVDSFVENLNTEKHHHVFTGIGGSVVPWEYYDKIGSIVTDDPSINRQVTVESMDIGATGAHFYYERRGNNDNNNNANNNNDDDDEGTRGGGLDEDREEETGEENLGTQTQEVVNNDTGFRENHKQRLAFISRSHRLATPDGTPPIFNWEPELTFSLPRGTPDIAVDQQRGLTPYSWQLRSVTPALSINRSENMRRSPLSNVVTSSPSGTETTASTNATQTAQGVERGARGGRGRGRGANNRFEHNIRQRRFEDQLIRRNEREASRRDRSMRHDDMVALMSRLINAVEENNEIQQNNNRNNQTSRQ</sequence>
<feature type="coiled-coil region" evidence="1">
    <location>
        <begin position="407"/>
        <end position="437"/>
    </location>
</feature>
<proteinExistence type="predicted"/>
<feature type="compositionally biased region" description="Acidic residues" evidence="2">
    <location>
        <begin position="224"/>
        <end position="234"/>
    </location>
</feature>
<feature type="region of interest" description="Disordered" evidence="2">
    <location>
        <begin position="1"/>
        <end position="33"/>
    </location>
</feature>
<evidence type="ECO:0000313" key="3">
    <source>
        <dbReference type="EMBL" id="KAG2215840.1"/>
    </source>
</evidence>
<feature type="region of interest" description="Disordered" evidence="2">
    <location>
        <begin position="198"/>
        <end position="243"/>
    </location>
</feature>
<dbReference type="OrthoDB" id="2302145at2759"/>
<dbReference type="EMBL" id="JAEPRB010000484">
    <property type="protein sequence ID" value="KAG2215840.1"/>
    <property type="molecule type" value="Genomic_DNA"/>
</dbReference>
<feature type="compositionally biased region" description="Low complexity" evidence="2">
    <location>
        <begin position="202"/>
        <end position="211"/>
    </location>
</feature>
<comment type="caution">
    <text evidence="3">The sequence shown here is derived from an EMBL/GenBank/DDBJ whole genome shotgun (WGS) entry which is preliminary data.</text>
</comment>
<accession>A0A8H7VCX8</accession>
<dbReference type="Proteomes" id="UP000646827">
    <property type="component" value="Unassembled WGS sequence"/>
</dbReference>
<feature type="compositionally biased region" description="Polar residues" evidence="2">
    <location>
        <begin position="1"/>
        <end position="12"/>
    </location>
</feature>
<keyword evidence="4" id="KW-1185">Reference proteome</keyword>
<gene>
    <name evidence="3" type="ORF">INT45_002909</name>
</gene>
<feature type="region of interest" description="Disordered" evidence="2">
    <location>
        <begin position="385"/>
        <end position="404"/>
    </location>
</feature>